<evidence type="ECO:0000259" key="12">
    <source>
        <dbReference type="Pfam" id="PF00206"/>
    </source>
</evidence>
<protein>
    <recommendedName>
        <fullName evidence="5 10">Argininosuccinate lyase</fullName>
        <shortName evidence="10">ASAL</shortName>
        <ecNumber evidence="5 10">4.3.2.1</ecNumber>
    </recommendedName>
    <alternativeName>
        <fullName evidence="10">Arginosuccinase</fullName>
    </alternativeName>
</protein>
<keyword evidence="15" id="KW-1185">Reference proteome</keyword>
<dbReference type="FunFam" id="1.10.40.30:FF:000001">
    <property type="entry name" value="Argininosuccinate lyase"/>
    <property type="match status" value="1"/>
</dbReference>
<dbReference type="Proteomes" id="UP000008915">
    <property type="component" value="Chromosome"/>
</dbReference>
<evidence type="ECO:0000256" key="5">
    <source>
        <dbReference type="ARBA" id="ARBA00012338"/>
    </source>
</evidence>
<dbReference type="HOGENOM" id="CLU_027272_2_3_9"/>
<feature type="domain" description="Argininosuccinate lyase C-terminal" evidence="13">
    <location>
        <begin position="396"/>
        <end position="464"/>
    </location>
</feature>
<name>E6SH31_THEM7</name>
<dbReference type="InterPro" id="IPR008948">
    <property type="entry name" value="L-Aspartase-like"/>
</dbReference>
<dbReference type="GO" id="GO:0042450">
    <property type="term" value="P:L-arginine biosynthetic process via ornithine"/>
    <property type="evidence" value="ECO:0007669"/>
    <property type="project" value="UniProtKB-UniRule"/>
</dbReference>
<dbReference type="NCBIfam" id="TIGR00838">
    <property type="entry name" value="argH"/>
    <property type="match status" value="1"/>
</dbReference>
<dbReference type="InterPro" id="IPR029419">
    <property type="entry name" value="Arg_succ_lyase_C"/>
</dbReference>
<proteinExistence type="inferred from homology"/>
<dbReference type="InterPro" id="IPR000362">
    <property type="entry name" value="Fumarate_lyase_fam"/>
</dbReference>
<dbReference type="UniPathway" id="UPA00068">
    <property type="reaction ID" value="UER00114"/>
</dbReference>
<dbReference type="InterPro" id="IPR009049">
    <property type="entry name" value="Argininosuccinate_lyase"/>
</dbReference>
<dbReference type="PRINTS" id="PR00145">
    <property type="entry name" value="ARGSUCLYASE"/>
</dbReference>
<gene>
    <name evidence="10" type="primary">argH</name>
    <name evidence="14" type="ordered locus">Tmar_0541</name>
</gene>
<dbReference type="STRING" id="644966.Tmar_0541"/>
<dbReference type="InterPro" id="IPR022761">
    <property type="entry name" value="Fumarate_lyase_N"/>
</dbReference>
<evidence type="ECO:0000256" key="1">
    <source>
        <dbReference type="ARBA" id="ARBA00000985"/>
    </source>
</evidence>
<feature type="domain" description="Fumarate lyase N-terminal" evidence="12">
    <location>
        <begin position="39"/>
        <end position="333"/>
    </location>
</feature>
<evidence type="ECO:0000256" key="8">
    <source>
        <dbReference type="ARBA" id="ARBA00022605"/>
    </source>
</evidence>
<dbReference type="RefSeq" id="WP_013494967.1">
    <property type="nucleotide sequence ID" value="NC_014831.1"/>
</dbReference>
<accession>E6SH31</accession>
<evidence type="ECO:0000256" key="7">
    <source>
        <dbReference type="ARBA" id="ARBA00022571"/>
    </source>
</evidence>
<evidence type="ECO:0000256" key="9">
    <source>
        <dbReference type="ARBA" id="ARBA00023239"/>
    </source>
</evidence>
<dbReference type="PANTHER" id="PTHR43814">
    <property type="entry name" value="ARGININOSUCCINATE LYASE"/>
    <property type="match status" value="1"/>
</dbReference>
<dbReference type="OrthoDB" id="9769623at2"/>
<dbReference type="PROSITE" id="PS00163">
    <property type="entry name" value="FUMARATE_LYASES"/>
    <property type="match status" value="1"/>
</dbReference>
<dbReference type="EC" id="4.3.2.1" evidence="5 10"/>
<evidence type="ECO:0000259" key="13">
    <source>
        <dbReference type="Pfam" id="PF14698"/>
    </source>
</evidence>
<reference evidence="14 15" key="1">
    <citation type="journal article" date="2010" name="Stand. Genomic Sci.">
        <title>Complete genome sequence of Thermaerobacter marianensis type strain (7p75a).</title>
        <authorList>
            <person name="Han C."/>
            <person name="Gu W."/>
            <person name="Zhang X."/>
            <person name="Lapidus A."/>
            <person name="Nolan M."/>
            <person name="Copeland A."/>
            <person name="Lucas S."/>
            <person name="Del Rio T.G."/>
            <person name="Tice H."/>
            <person name="Cheng J.F."/>
            <person name="Tapia R."/>
            <person name="Goodwin L."/>
            <person name="Pitluck S."/>
            <person name="Pagani I."/>
            <person name="Ivanova N."/>
            <person name="Mavromatis K."/>
            <person name="Mikhailova N."/>
            <person name="Pati A."/>
            <person name="Chen A."/>
            <person name="Palaniappan K."/>
            <person name="Land M."/>
            <person name="Hauser L."/>
            <person name="Chang Y.J."/>
            <person name="Jeffries C.D."/>
            <person name="Schneider S."/>
            <person name="Rohde M."/>
            <person name="Goker M."/>
            <person name="Pukall R."/>
            <person name="Woyke T."/>
            <person name="Bristow J."/>
            <person name="Eisen J.A."/>
            <person name="Markowitz V."/>
            <person name="Hugenholtz P."/>
            <person name="Kyrpides N.C."/>
            <person name="Klenk H.P."/>
            <person name="Detter J.C."/>
        </authorList>
    </citation>
    <scope>NUCLEOTIDE SEQUENCE [LARGE SCALE GENOMIC DNA]</scope>
    <source>
        <strain evidence="15">ATCC 700841 / DSM 12885 / JCM 10246 / 7p75a</strain>
    </source>
</reference>
<keyword evidence="6 10" id="KW-0963">Cytoplasm</keyword>
<dbReference type="PANTHER" id="PTHR43814:SF1">
    <property type="entry name" value="ARGININOSUCCINATE LYASE"/>
    <property type="match status" value="1"/>
</dbReference>
<dbReference type="Pfam" id="PF00206">
    <property type="entry name" value="Lyase_1"/>
    <property type="match status" value="1"/>
</dbReference>
<comment type="similarity">
    <text evidence="4">In the N-terminal section; belongs to the lyase 1 family. Argininosuccinate lyase subfamily.</text>
</comment>
<dbReference type="eggNOG" id="COG0165">
    <property type="taxonomic scope" value="Bacteria"/>
</dbReference>
<dbReference type="SUPFAM" id="SSF48557">
    <property type="entry name" value="L-aspartase-like"/>
    <property type="match status" value="1"/>
</dbReference>
<reference evidence="15" key="2">
    <citation type="journal article" date="2010" name="Stand. Genomic Sci.">
        <title>Complete genome sequence of Thermaerobacter marianensis type strain (7p75aT).</title>
        <authorList>
            <person name="Han C."/>
            <person name="Gu W."/>
            <person name="Zhang X."/>
            <person name="Lapidus A."/>
            <person name="Nolan M."/>
            <person name="Copeland A."/>
            <person name="Lucas S."/>
            <person name="Glavina Del Rio T."/>
            <person name="Tice H."/>
            <person name="Cheng J."/>
            <person name="Tapia R."/>
            <person name="Goodwin L."/>
            <person name="Pitluck S."/>
            <person name="Pagani I."/>
            <person name="Ivanova N."/>
            <person name="Mavromatis K."/>
            <person name="Mikhailova N."/>
            <person name="Pati A."/>
            <person name="Chen A."/>
            <person name="Palaniappan K."/>
            <person name="Land M."/>
            <person name="Hauser L."/>
            <person name="Chang Y."/>
            <person name="Jeffries C."/>
            <person name="Schneider S."/>
            <person name="Rohde M."/>
            <person name="Goker M."/>
            <person name="Pukall R."/>
            <person name="Woyke T."/>
            <person name="Bristow J."/>
            <person name="Eisen J."/>
            <person name="Markowitz V."/>
            <person name="Hugenholtz P."/>
            <person name="Kyrpides N."/>
            <person name="Klenk H."/>
            <person name="Detter J."/>
        </authorList>
    </citation>
    <scope>NUCLEOTIDE SEQUENCE [LARGE SCALE GENOMIC DNA]</scope>
    <source>
        <strain evidence="15">ATCC 700841 / DSM 12885 / JCM 10246 / 7p75a</strain>
    </source>
</reference>
<comment type="pathway">
    <text evidence="3 10">Amino-acid biosynthesis; L-arginine biosynthesis; L-arginine from L-ornithine and carbamoyl phosphate: step 3/3.</text>
</comment>
<evidence type="ECO:0000256" key="11">
    <source>
        <dbReference type="SAM" id="MobiDB-lite"/>
    </source>
</evidence>
<keyword evidence="7 10" id="KW-0055">Arginine biosynthesis</keyword>
<comment type="catalytic activity">
    <reaction evidence="1 10">
        <text>2-(N(omega)-L-arginino)succinate = fumarate + L-arginine</text>
        <dbReference type="Rhea" id="RHEA:24020"/>
        <dbReference type="ChEBI" id="CHEBI:29806"/>
        <dbReference type="ChEBI" id="CHEBI:32682"/>
        <dbReference type="ChEBI" id="CHEBI:57472"/>
        <dbReference type="EC" id="4.3.2.1"/>
    </reaction>
</comment>
<dbReference type="InterPro" id="IPR020557">
    <property type="entry name" value="Fumarate_lyase_CS"/>
</dbReference>
<dbReference type="InterPro" id="IPR024083">
    <property type="entry name" value="Fumarase/histidase_N"/>
</dbReference>
<evidence type="ECO:0000256" key="4">
    <source>
        <dbReference type="ARBA" id="ARBA00005552"/>
    </source>
</evidence>
<feature type="region of interest" description="Disordered" evidence="11">
    <location>
        <begin position="1"/>
        <end position="39"/>
    </location>
</feature>
<dbReference type="GO" id="GO:0004056">
    <property type="term" value="F:argininosuccinate lyase activity"/>
    <property type="evidence" value="ECO:0007669"/>
    <property type="project" value="UniProtKB-UniRule"/>
</dbReference>
<evidence type="ECO:0000256" key="2">
    <source>
        <dbReference type="ARBA" id="ARBA00004496"/>
    </source>
</evidence>
<evidence type="ECO:0000313" key="14">
    <source>
        <dbReference type="EMBL" id="ADU50662.1"/>
    </source>
</evidence>
<dbReference type="CDD" id="cd01359">
    <property type="entry name" value="Argininosuccinate_lyase"/>
    <property type="match status" value="1"/>
</dbReference>
<dbReference type="FunFam" id="1.20.200.10:FF:000006">
    <property type="entry name" value="Argininosuccinate lyase"/>
    <property type="match status" value="1"/>
</dbReference>
<comment type="subcellular location">
    <subcellularLocation>
        <location evidence="2 10">Cytoplasm</location>
    </subcellularLocation>
</comment>
<dbReference type="Gene3D" id="1.10.40.30">
    <property type="entry name" value="Fumarase/aspartase (C-terminal domain)"/>
    <property type="match status" value="1"/>
</dbReference>
<dbReference type="Gene3D" id="1.10.275.10">
    <property type="entry name" value="Fumarase/aspartase (N-terminal domain)"/>
    <property type="match status" value="1"/>
</dbReference>
<organism evidence="14 15">
    <name type="scientific">Thermaerobacter marianensis (strain ATCC 700841 / DSM 12885 / JCM 10246 / 7p75a)</name>
    <dbReference type="NCBI Taxonomy" id="644966"/>
    <lineage>
        <taxon>Bacteria</taxon>
        <taxon>Bacillati</taxon>
        <taxon>Bacillota</taxon>
        <taxon>Clostridia</taxon>
        <taxon>Eubacteriales</taxon>
        <taxon>Clostridiales Family XVII. Incertae Sedis</taxon>
        <taxon>Thermaerobacter</taxon>
    </lineage>
</organism>
<dbReference type="FunFam" id="1.10.275.10:FF:000002">
    <property type="entry name" value="Argininosuccinate lyase"/>
    <property type="match status" value="1"/>
</dbReference>
<keyword evidence="8 10" id="KW-0028">Amino-acid biosynthesis</keyword>
<evidence type="ECO:0000256" key="3">
    <source>
        <dbReference type="ARBA" id="ARBA00004941"/>
    </source>
</evidence>
<dbReference type="EMBL" id="CP002344">
    <property type="protein sequence ID" value="ADU50662.1"/>
    <property type="molecule type" value="Genomic_DNA"/>
</dbReference>
<dbReference type="Gene3D" id="1.20.200.10">
    <property type="entry name" value="Fumarase/aspartase (Central domain)"/>
    <property type="match status" value="1"/>
</dbReference>
<dbReference type="PRINTS" id="PR00149">
    <property type="entry name" value="FUMRATELYASE"/>
</dbReference>
<keyword evidence="9 10" id="KW-0456">Lyase</keyword>
<dbReference type="KEGG" id="tmr:Tmar_0541"/>
<dbReference type="Pfam" id="PF14698">
    <property type="entry name" value="ASL_C2"/>
    <property type="match status" value="1"/>
</dbReference>
<dbReference type="HAMAP" id="MF_00006">
    <property type="entry name" value="Arg_succ_lyase"/>
    <property type="match status" value="1"/>
</dbReference>
<evidence type="ECO:0000256" key="6">
    <source>
        <dbReference type="ARBA" id="ARBA00022490"/>
    </source>
</evidence>
<comment type="similarity">
    <text evidence="10">Belongs to the lyase 1 family. Argininosuccinate lyase subfamily.</text>
</comment>
<evidence type="ECO:0000313" key="15">
    <source>
        <dbReference type="Proteomes" id="UP000008915"/>
    </source>
</evidence>
<evidence type="ECO:0000256" key="10">
    <source>
        <dbReference type="HAMAP-Rule" id="MF_00006"/>
    </source>
</evidence>
<sequence length="498" mass="54524">MPARGEPAPPTSAGAGPAPDPEANHPAAAPPANPKPWGGRFAAATDRSVEAFTASIDVDARLVDVDIRASQAHARMLAARGVLTPEEAETLVAGLEEVRRRLKTGEFRLDPALEDVHMNVEHLLARVVGPVAGKLHTGRSRNDQVATDMHLYMKEAIERLIAAVRELQRALLEKAEAHLDVIMPGYTHLQRAQPVLFAHHLLAYFWMLERDAGRLADARKRADWCPLGAAALAGTGFPLDREMVARELGFARVYPNSMDAVSDRDYLLEFLSAGSILAMHLSRLCEELVLWSSEEFGFIELDDAYCTGSSIMPQKKNPDVAELVRAKTGRVYGALFGLLTVLKGLPLTYNRDLQEDKHGVFDALDTLEAALPLCAGMIRTMRVRADRMAAALENDFSAATDLADYLVERGVPFREAHRIVGELVLDCIRQGRRLQDLTADELRARSAHFGPDALERLSPRAVVAARRLYGGTAREAVERQLAEARAMLEEAPEASSGS</sequence>
<dbReference type="AlphaFoldDB" id="E6SH31"/>
<dbReference type="GO" id="GO:0005829">
    <property type="term" value="C:cytosol"/>
    <property type="evidence" value="ECO:0007669"/>
    <property type="project" value="TreeGrafter"/>
</dbReference>